<dbReference type="EMBL" id="SZPU01000140">
    <property type="protein sequence ID" value="TKI53096.1"/>
    <property type="molecule type" value="Genomic_DNA"/>
</dbReference>
<proteinExistence type="predicted"/>
<reference evidence="1 2" key="1">
    <citation type="submission" date="2019-04" db="EMBL/GenBank/DDBJ databases">
        <title>Lysinibacillus genome sequencing.</title>
        <authorList>
            <person name="Dunlap C."/>
        </authorList>
    </citation>
    <scope>NUCLEOTIDE SEQUENCE [LARGE SCALE GENOMIC DNA]</scope>
    <source>
        <strain evidence="1 2">CCTCC AB 2010389</strain>
    </source>
</reference>
<dbReference type="RefSeq" id="WP_107897647.1">
    <property type="nucleotide sequence ID" value="NZ_PYWM01000049.1"/>
</dbReference>
<evidence type="ECO:0000313" key="1">
    <source>
        <dbReference type="EMBL" id="TKI53096.1"/>
    </source>
</evidence>
<comment type="caution">
    <text evidence="1">The sequence shown here is derived from an EMBL/GenBank/DDBJ whole genome shotgun (WGS) entry which is preliminary data.</text>
</comment>
<sequence length="176" mass="20125">MNTTKLTINIQKFYNDPHETEYVPFQSPSAVEEVKKQLADRYHEDLPGLVTITFNNELIFGEYGHTEDLFITLHCLVSAAITKIQDSPEKIILLDNGIDVSLERQGKDAQFIFESNTITYGHEIKKSPLIPVELLVGEIIKVSKEFIKFCQDANLRINEDSSYYAILEKLKTAEKE</sequence>
<keyword evidence="2" id="KW-1185">Reference proteome</keyword>
<name>A0A4U2XYR7_9BACI</name>
<protein>
    <submittedName>
        <fullName evidence="1">Uncharacterized protein</fullName>
    </submittedName>
</protein>
<accession>A0A4U2XYR7</accession>
<organism evidence="1 2">
    <name type="scientific">Lysinibacillus mangiferihumi</name>
    <dbReference type="NCBI Taxonomy" id="1130819"/>
    <lineage>
        <taxon>Bacteria</taxon>
        <taxon>Bacillati</taxon>
        <taxon>Bacillota</taxon>
        <taxon>Bacilli</taxon>
        <taxon>Bacillales</taxon>
        <taxon>Bacillaceae</taxon>
        <taxon>Lysinibacillus</taxon>
    </lineage>
</organism>
<dbReference type="Proteomes" id="UP000308744">
    <property type="component" value="Unassembled WGS sequence"/>
</dbReference>
<dbReference type="AlphaFoldDB" id="A0A4U2XYR7"/>
<evidence type="ECO:0000313" key="2">
    <source>
        <dbReference type="Proteomes" id="UP000308744"/>
    </source>
</evidence>
<gene>
    <name evidence="1" type="ORF">FC756_25770</name>
</gene>